<accession>W7QQ41</accession>
<evidence type="ECO:0000313" key="2">
    <source>
        <dbReference type="Proteomes" id="UP000019276"/>
    </source>
</evidence>
<dbReference type="AlphaFoldDB" id="W7QQ41"/>
<sequence length="98" mass="10912">MAKNFRLFLSILLLNFVVVETVPSHTKPTGEFEISVSSGSTPVCDHSDNDSFGILLGLAKLNFAQPAKNKLIDLYSFTHKRTYQRPSIRSPPNARFTA</sequence>
<dbReference type="Proteomes" id="UP000019276">
    <property type="component" value="Unassembled WGS sequence"/>
</dbReference>
<keyword evidence="2" id="KW-1185">Reference proteome</keyword>
<name>W7QQ41_9ALTE</name>
<protein>
    <submittedName>
        <fullName evidence="1">Uncharacterized protein</fullName>
    </submittedName>
</protein>
<organism evidence="1 2">
    <name type="scientific">Catenovulum agarivorans DS-2</name>
    <dbReference type="NCBI Taxonomy" id="1328313"/>
    <lineage>
        <taxon>Bacteria</taxon>
        <taxon>Pseudomonadati</taxon>
        <taxon>Pseudomonadota</taxon>
        <taxon>Gammaproteobacteria</taxon>
        <taxon>Alteromonadales</taxon>
        <taxon>Alteromonadaceae</taxon>
        <taxon>Catenovulum</taxon>
    </lineage>
</organism>
<dbReference type="STRING" id="1328313.DS2_05920"/>
<comment type="caution">
    <text evidence="1">The sequence shown here is derived from an EMBL/GenBank/DDBJ whole genome shotgun (WGS) entry which is preliminary data.</text>
</comment>
<dbReference type="OrthoDB" id="9850476at2"/>
<reference evidence="1 2" key="1">
    <citation type="journal article" date="2014" name="Genome Announc.">
        <title>Draft Genome Sequence of the Agar-Degrading Bacterium Catenovulum sp. Strain DS-2, Isolated from Intestines of Haliotis diversicolor.</title>
        <authorList>
            <person name="Shan D."/>
            <person name="Li X."/>
            <person name="Gu Z."/>
            <person name="Wei G."/>
            <person name="Gao Z."/>
            <person name="Shao Z."/>
        </authorList>
    </citation>
    <scope>NUCLEOTIDE SEQUENCE [LARGE SCALE GENOMIC DNA]</scope>
    <source>
        <strain evidence="1 2">DS-2</strain>
    </source>
</reference>
<gene>
    <name evidence="1" type="ORF">DS2_05920</name>
</gene>
<dbReference type="RefSeq" id="WP_035013753.1">
    <property type="nucleotide sequence ID" value="NZ_ARZY01000007.1"/>
</dbReference>
<dbReference type="EMBL" id="ARZY01000007">
    <property type="protein sequence ID" value="EWH11082.1"/>
    <property type="molecule type" value="Genomic_DNA"/>
</dbReference>
<evidence type="ECO:0000313" key="1">
    <source>
        <dbReference type="EMBL" id="EWH11082.1"/>
    </source>
</evidence>
<proteinExistence type="predicted"/>